<dbReference type="Pfam" id="PF23752">
    <property type="entry name" value="Beta-prop_WDR11_2nd"/>
    <property type="match status" value="1"/>
</dbReference>
<sequence>MDSSGCQFEKQTLVDNLNLSKELLENLLTTDENDKKFGALFPSQVVSPRTITGPAHLSNKGASDWGHHGLMAYGSNCTVIVIDTKNFQIIQSLDRHKSVVRKILWVPVVETRIDNTAIIQLLSGDASGHIIHWDMTNASVLSVLQDGNKPVLGMEWVPGMENDLMVATLHSPYFLIIWDVKKQTKLWKKSFTDTLLSFNFNPFDGSKMAFLCPDCILFVDDFHIGKIPSTNGRKFYISTPRIESSNEDNSRGRDRLKKLMKGLVVGETKPRPDEAMTITECLQMAYHQSLRHHLLLLYPRDVILVDLHINQTIGIIPIEKTMSPLVQVVTARQRDVLYCLHESGSISVKVRRKVNQNVSTSPLDSNLDNMDYGSYSADMFMCYEHKCQSEVIRQMKGSKVLGISVDPICERKIGLILSSGKVVCLELEPNFGSSTSLTKMALSDIVSPFLSEKSGLRILITSMVPTINGNITVMKMCPPLTTRNRQHYLPLLAVSTNTGYLYVYNMSQGRVYKEFAVHSYPIRGLEWTSLKSIITYGYGDNSKVKNEMYLTDICTGQSTPIRIDRQSENPISILRVSPLRQYFVVVLKDGPFELWDLSTLSLLRTMPKKFPYVIALEWSPIHSVKSMQSKRRHSQSKDESGRPSFGREHLVFSDNESQLYHFSVEGDSVRDGIKIPPESGVNLVTSIAFKSNQIVQGDMEGMLNMWDLKARSSRNMNTNRGAIRYLRFAPGKSNLKLLVLYSDGFDIVDLKQNQYEKVAQLKWNRENGRIIDVDWASSELPVIATEDGWIRIVDLSLTYSASPIHQYNLQYPISCPSLLPPKLLNRVHFLLCTQFWKQNPNFKHFSTFDGFTEQDLISVNTQLSLLNIGTDFGGMNIAERCLIASRLLGDSFGVDLWTVALYYMKVAIADREISFYQESEKQDSAATDYKRINHHPNIEPLDTCYDYLMDPYSYQRLQLERVNLHEWKRGDYRHTQRVVERLILLGEMDRAVQLLLETDIDNPNYYTDAIKACLVATIQQTGAAQSTIKLVATNLIANGKIWEGVQLLCLIGKGLDACRYLVSYGMWEPAVWLAKSILPPNETLEVMKKFCDHLVSIGERFGAIMVLISQCQFEKALEMLYSQHQYLTGALFLMACQHYKIDVNHILLICGIEKCLNNKHIEL</sequence>
<protein>
    <recommendedName>
        <fullName evidence="7">WD repeat-containing protein 11</fullName>
    </recommendedName>
</protein>
<reference evidence="5 6" key="1">
    <citation type="submission" date="2024-07" db="EMBL/GenBank/DDBJ databases">
        <title>Chromosome-level genome assembly of the water stick insect Ranatra chinensis (Heteroptera: Nepidae).</title>
        <authorList>
            <person name="Liu X."/>
        </authorList>
    </citation>
    <scope>NUCLEOTIDE SEQUENCE [LARGE SCALE GENOMIC DNA]</scope>
    <source>
        <strain evidence="5">Cailab_2021Rc</strain>
        <tissue evidence="5">Muscle</tissue>
    </source>
</reference>
<evidence type="ECO:0000259" key="4">
    <source>
        <dbReference type="Pfam" id="PF23753"/>
    </source>
</evidence>
<comment type="caution">
    <text evidence="5">The sequence shown here is derived from an EMBL/GenBank/DDBJ whole genome shotgun (WGS) entry which is preliminary data.</text>
</comment>
<dbReference type="Proteomes" id="UP001558652">
    <property type="component" value="Unassembled WGS sequence"/>
</dbReference>
<dbReference type="InterPro" id="IPR057854">
    <property type="entry name" value="TPR_WDR11"/>
</dbReference>
<evidence type="ECO:0000313" key="6">
    <source>
        <dbReference type="Proteomes" id="UP001558652"/>
    </source>
</evidence>
<dbReference type="InterPro" id="IPR057852">
    <property type="entry name" value="Beta-prop_WDR11_1st"/>
</dbReference>
<dbReference type="InterPro" id="IPR036322">
    <property type="entry name" value="WD40_repeat_dom_sf"/>
</dbReference>
<evidence type="ECO:0000313" key="5">
    <source>
        <dbReference type="EMBL" id="KAL1122656.1"/>
    </source>
</evidence>
<feature type="domain" description="WDR11 TPR" evidence="4">
    <location>
        <begin position="959"/>
        <end position="1142"/>
    </location>
</feature>
<feature type="domain" description="WDR11 second beta-propeller" evidence="3">
    <location>
        <begin position="488"/>
        <end position="776"/>
    </location>
</feature>
<proteinExistence type="predicted"/>
<dbReference type="InterPro" id="IPR039694">
    <property type="entry name" value="WDR11"/>
</dbReference>
<keyword evidence="6" id="KW-1185">Reference proteome</keyword>
<evidence type="ECO:0000256" key="1">
    <source>
        <dbReference type="SAM" id="MobiDB-lite"/>
    </source>
</evidence>
<dbReference type="PANTHER" id="PTHR14593">
    <property type="entry name" value="WD REPEAT-CONTAINING PROTEIN 11"/>
    <property type="match status" value="1"/>
</dbReference>
<evidence type="ECO:0000259" key="3">
    <source>
        <dbReference type="Pfam" id="PF23752"/>
    </source>
</evidence>
<dbReference type="Pfam" id="PF23753">
    <property type="entry name" value="TPR_WDR11"/>
    <property type="match status" value="1"/>
</dbReference>
<feature type="compositionally biased region" description="Basic and acidic residues" evidence="1">
    <location>
        <begin position="635"/>
        <end position="647"/>
    </location>
</feature>
<dbReference type="Gene3D" id="2.130.10.10">
    <property type="entry name" value="YVTN repeat-like/Quinoprotein amine dehydrogenase"/>
    <property type="match status" value="3"/>
</dbReference>
<dbReference type="Pfam" id="PF23751">
    <property type="entry name" value="Beta-prop_WDR11_1st"/>
    <property type="match status" value="1"/>
</dbReference>
<dbReference type="SUPFAM" id="SSF50978">
    <property type="entry name" value="WD40 repeat-like"/>
    <property type="match status" value="1"/>
</dbReference>
<dbReference type="InterPro" id="IPR015943">
    <property type="entry name" value="WD40/YVTN_repeat-like_dom_sf"/>
</dbReference>
<feature type="region of interest" description="Disordered" evidence="1">
    <location>
        <begin position="627"/>
        <end position="647"/>
    </location>
</feature>
<dbReference type="InterPro" id="IPR057853">
    <property type="entry name" value="Beta-prop_WDR11_2nd"/>
</dbReference>
<evidence type="ECO:0000259" key="2">
    <source>
        <dbReference type="Pfam" id="PF23751"/>
    </source>
</evidence>
<gene>
    <name evidence="5" type="ORF">AAG570_002983</name>
</gene>
<dbReference type="PANTHER" id="PTHR14593:SF5">
    <property type="entry name" value="WD REPEAT-CONTAINING PROTEIN 11"/>
    <property type="match status" value="1"/>
</dbReference>
<accession>A0ABD0Y5F6</accession>
<dbReference type="SUPFAM" id="SSF69322">
    <property type="entry name" value="Tricorn protease domain 2"/>
    <property type="match status" value="1"/>
</dbReference>
<dbReference type="EMBL" id="JBFDAA010000013">
    <property type="protein sequence ID" value="KAL1122656.1"/>
    <property type="molecule type" value="Genomic_DNA"/>
</dbReference>
<organism evidence="5 6">
    <name type="scientific">Ranatra chinensis</name>
    <dbReference type="NCBI Taxonomy" id="642074"/>
    <lineage>
        <taxon>Eukaryota</taxon>
        <taxon>Metazoa</taxon>
        <taxon>Ecdysozoa</taxon>
        <taxon>Arthropoda</taxon>
        <taxon>Hexapoda</taxon>
        <taxon>Insecta</taxon>
        <taxon>Pterygota</taxon>
        <taxon>Neoptera</taxon>
        <taxon>Paraneoptera</taxon>
        <taxon>Hemiptera</taxon>
        <taxon>Heteroptera</taxon>
        <taxon>Panheteroptera</taxon>
        <taxon>Nepomorpha</taxon>
        <taxon>Nepidae</taxon>
        <taxon>Ranatrinae</taxon>
        <taxon>Ranatra</taxon>
    </lineage>
</organism>
<dbReference type="AlphaFoldDB" id="A0ABD0Y5F6"/>
<feature type="domain" description="WDR11 first beta-propeller" evidence="2">
    <location>
        <begin position="53"/>
        <end position="356"/>
    </location>
</feature>
<name>A0ABD0Y5F6_9HEMI</name>
<evidence type="ECO:0008006" key="7">
    <source>
        <dbReference type="Google" id="ProtNLM"/>
    </source>
</evidence>